<dbReference type="OrthoDB" id="2314520at2759"/>
<organism evidence="9 10">
    <name type="scientific">Armadillidium nasatum</name>
    <dbReference type="NCBI Taxonomy" id="96803"/>
    <lineage>
        <taxon>Eukaryota</taxon>
        <taxon>Metazoa</taxon>
        <taxon>Ecdysozoa</taxon>
        <taxon>Arthropoda</taxon>
        <taxon>Crustacea</taxon>
        <taxon>Multicrustacea</taxon>
        <taxon>Malacostraca</taxon>
        <taxon>Eumalacostraca</taxon>
        <taxon>Peracarida</taxon>
        <taxon>Isopoda</taxon>
        <taxon>Oniscidea</taxon>
        <taxon>Crinocheta</taxon>
        <taxon>Armadillidiidae</taxon>
        <taxon>Armadillidium</taxon>
    </lineage>
</organism>
<name>A0A5N5T039_9CRUS</name>
<evidence type="ECO:0000313" key="9">
    <source>
        <dbReference type="EMBL" id="KAB7499851.1"/>
    </source>
</evidence>
<gene>
    <name evidence="9" type="ORF">Anas_02702</name>
</gene>
<evidence type="ECO:0000256" key="5">
    <source>
        <dbReference type="ARBA" id="ARBA00022454"/>
    </source>
</evidence>
<keyword evidence="6" id="KW-0779">Telomere</keyword>
<comment type="subcellular location">
    <subcellularLocation>
        <location evidence="2">Chromosome</location>
        <location evidence="2">Telomere</location>
    </subcellularLocation>
    <subcellularLocation>
        <location evidence="1">Nucleus</location>
    </subcellularLocation>
</comment>
<dbReference type="GO" id="GO:1990879">
    <property type="term" value="C:CST complex"/>
    <property type="evidence" value="ECO:0007669"/>
    <property type="project" value="TreeGrafter"/>
</dbReference>
<comment type="caution">
    <text evidence="9">The sequence shown here is derived from an EMBL/GenBank/DDBJ whole genome shotgun (WGS) entry which is preliminary data.</text>
</comment>
<reference evidence="9 10" key="1">
    <citation type="journal article" date="2019" name="PLoS Biol.">
        <title>Sex chromosomes control vertical transmission of feminizing Wolbachia symbionts in an isopod.</title>
        <authorList>
            <person name="Becking T."/>
            <person name="Chebbi M.A."/>
            <person name="Giraud I."/>
            <person name="Moumen B."/>
            <person name="Laverre T."/>
            <person name="Caubet Y."/>
            <person name="Peccoud J."/>
            <person name="Gilbert C."/>
            <person name="Cordaux R."/>
        </authorList>
    </citation>
    <scope>NUCLEOTIDE SEQUENCE [LARGE SCALE GENOMIC DNA]</scope>
    <source>
        <strain evidence="9">ANa2</strain>
        <tissue evidence="9">Whole body excluding digestive tract and cuticle</tissue>
    </source>
</reference>
<evidence type="ECO:0000256" key="7">
    <source>
        <dbReference type="ARBA" id="ARBA00023125"/>
    </source>
</evidence>
<evidence type="ECO:0000256" key="1">
    <source>
        <dbReference type="ARBA" id="ARBA00004123"/>
    </source>
</evidence>
<proteinExistence type="inferred from homology"/>
<sequence>MEAIFWRYWKKSEDQLFCNTMSCKKCKSTYLDIEGRVAALSHTFRMIENPLFIIELESNTDSHYILIRRKEQLPWHKKIIPGSFYKFTHMKKDIIFKGKYDIEIFTTTQDSCISKTKEDDYEFFSIENVDECIELVSYKGVITSIVNKEAGIFKLDGKVLLVASFLMEVSSELVSENPASKEMSSSLFCVGDKLEIYKAHLLKGREGLHTLVCCGRSLIRNHREFSPVYNFWKSNCGILHCLHVFNFGLSFLYWLCDLETFFLNVLFKNERPQEKIKSCQWKGKKGLVWKYVEEQLKDCEKRCRSLLLEFLLSDHSCILKQFAE</sequence>
<evidence type="ECO:0000313" key="10">
    <source>
        <dbReference type="Proteomes" id="UP000326759"/>
    </source>
</evidence>
<dbReference type="InterPro" id="IPR042617">
    <property type="entry name" value="CTC1-like"/>
</dbReference>
<evidence type="ECO:0000256" key="4">
    <source>
        <dbReference type="ARBA" id="ARBA00016175"/>
    </source>
</evidence>
<dbReference type="GO" id="GO:0010833">
    <property type="term" value="P:telomere maintenance via telomere lengthening"/>
    <property type="evidence" value="ECO:0007669"/>
    <property type="project" value="TreeGrafter"/>
</dbReference>
<dbReference type="AlphaFoldDB" id="A0A5N5T039"/>
<evidence type="ECO:0000256" key="3">
    <source>
        <dbReference type="ARBA" id="ARBA00006332"/>
    </source>
</evidence>
<dbReference type="Proteomes" id="UP000326759">
    <property type="component" value="Unassembled WGS sequence"/>
</dbReference>
<keyword evidence="7" id="KW-0238">DNA-binding</keyword>
<keyword evidence="5" id="KW-0158">Chromosome</keyword>
<evidence type="ECO:0000256" key="2">
    <source>
        <dbReference type="ARBA" id="ARBA00004574"/>
    </source>
</evidence>
<evidence type="ECO:0000256" key="6">
    <source>
        <dbReference type="ARBA" id="ARBA00022895"/>
    </source>
</evidence>
<keyword evidence="10" id="KW-1185">Reference proteome</keyword>
<dbReference type="GO" id="GO:0042162">
    <property type="term" value="F:telomeric DNA binding"/>
    <property type="evidence" value="ECO:0007669"/>
    <property type="project" value="TreeGrafter"/>
</dbReference>
<dbReference type="GO" id="GO:0045740">
    <property type="term" value="P:positive regulation of DNA replication"/>
    <property type="evidence" value="ECO:0007669"/>
    <property type="project" value="TreeGrafter"/>
</dbReference>
<evidence type="ECO:0000256" key="8">
    <source>
        <dbReference type="ARBA" id="ARBA00023242"/>
    </source>
</evidence>
<protein>
    <recommendedName>
        <fullName evidence="4">CST complex subunit CTC1</fullName>
    </recommendedName>
</protein>
<dbReference type="GO" id="GO:0003697">
    <property type="term" value="F:single-stranded DNA binding"/>
    <property type="evidence" value="ECO:0007669"/>
    <property type="project" value="TreeGrafter"/>
</dbReference>
<dbReference type="EMBL" id="SEYY01016324">
    <property type="protein sequence ID" value="KAB7499851.1"/>
    <property type="molecule type" value="Genomic_DNA"/>
</dbReference>
<dbReference type="PANTHER" id="PTHR14865">
    <property type="entry name" value="CST COMPLEX SUBUNIT CTC1"/>
    <property type="match status" value="1"/>
</dbReference>
<comment type="similarity">
    <text evidence="3">Belongs to the CTC1 family.</text>
</comment>
<dbReference type="PANTHER" id="PTHR14865:SF2">
    <property type="entry name" value="CST COMPLEX SUBUNIT CTC1"/>
    <property type="match status" value="1"/>
</dbReference>
<accession>A0A5N5T039</accession>
<keyword evidence="8" id="KW-0539">Nucleus</keyword>